<protein>
    <submittedName>
        <fullName evidence="1">Uncharacterized protein</fullName>
    </submittedName>
</protein>
<evidence type="ECO:0000313" key="1">
    <source>
        <dbReference type="EMBL" id="KAJ1362180.1"/>
    </source>
</evidence>
<dbReference type="EMBL" id="JAHQIW010004389">
    <property type="protein sequence ID" value="KAJ1362180.1"/>
    <property type="molecule type" value="Genomic_DNA"/>
</dbReference>
<reference evidence="1" key="1">
    <citation type="submission" date="2021-06" db="EMBL/GenBank/DDBJ databases">
        <title>Parelaphostrongylus tenuis whole genome reference sequence.</title>
        <authorList>
            <person name="Garwood T.J."/>
            <person name="Larsen P.A."/>
            <person name="Fountain-Jones N.M."/>
            <person name="Garbe J.R."/>
            <person name="Macchietto M.G."/>
            <person name="Kania S.A."/>
            <person name="Gerhold R.W."/>
            <person name="Richards J.E."/>
            <person name="Wolf T.M."/>
        </authorList>
    </citation>
    <scope>NUCLEOTIDE SEQUENCE</scope>
    <source>
        <strain evidence="1">MNPRO001-30</strain>
        <tissue evidence="1">Meninges</tissue>
    </source>
</reference>
<keyword evidence="2" id="KW-1185">Reference proteome</keyword>
<name>A0AAD5MP45_PARTN</name>
<gene>
    <name evidence="1" type="ORF">KIN20_021616</name>
</gene>
<comment type="caution">
    <text evidence="1">The sequence shown here is derived from an EMBL/GenBank/DDBJ whole genome shotgun (WGS) entry which is preliminary data.</text>
</comment>
<sequence>MQVPTTSKHEILYLPEIVTSLTESNMLRGEHFCQPLNLLFTCQSTWDRTWSLSFKSSKKLKNVEPEWRRSEASMRILMQSFEEVVPPILKLDDLQTRHT</sequence>
<organism evidence="1 2">
    <name type="scientific">Parelaphostrongylus tenuis</name>
    <name type="common">Meningeal worm</name>
    <dbReference type="NCBI Taxonomy" id="148309"/>
    <lineage>
        <taxon>Eukaryota</taxon>
        <taxon>Metazoa</taxon>
        <taxon>Ecdysozoa</taxon>
        <taxon>Nematoda</taxon>
        <taxon>Chromadorea</taxon>
        <taxon>Rhabditida</taxon>
        <taxon>Rhabditina</taxon>
        <taxon>Rhabditomorpha</taxon>
        <taxon>Strongyloidea</taxon>
        <taxon>Metastrongylidae</taxon>
        <taxon>Parelaphostrongylus</taxon>
    </lineage>
</organism>
<proteinExistence type="predicted"/>
<accession>A0AAD5MP45</accession>
<dbReference type="AlphaFoldDB" id="A0AAD5MP45"/>
<evidence type="ECO:0000313" key="2">
    <source>
        <dbReference type="Proteomes" id="UP001196413"/>
    </source>
</evidence>
<dbReference type="Proteomes" id="UP001196413">
    <property type="component" value="Unassembled WGS sequence"/>
</dbReference>